<keyword evidence="2" id="KW-0223">Dioxygenase</keyword>
<proteinExistence type="inferred from homology"/>
<dbReference type="PANTHER" id="PTHR33711">
    <property type="entry name" value="DIOXYGENASE, PUTATIVE (AFU_ORTHOLOGUE AFUA_2G02910)-RELATED"/>
    <property type="match status" value="1"/>
</dbReference>
<evidence type="ECO:0000313" key="7">
    <source>
        <dbReference type="Proteomes" id="UP001597114"/>
    </source>
</evidence>
<dbReference type="GO" id="GO:0018578">
    <property type="term" value="F:protocatechuate 3,4-dioxygenase activity"/>
    <property type="evidence" value="ECO:0007669"/>
    <property type="project" value="UniProtKB-EC"/>
</dbReference>
<dbReference type="EC" id="1.13.11.3" evidence="6"/>
<organism evidence="6 7">
    <name type="scientific">Pseudonocardia yunnanensis</name>
    <dbReference type="NCBI Taxonomy" id="58107"/>
    <lineage>
        <taxon>Bacteria</taxon>
        <taxon>Bacillati</taxon>
        <taxon>Actinomycetota</taxon>
        <taxon>Actinomycetes</taxon>
        <taxon>Pseudonocardiales</taxon>
        <taxon>Pseudonocardiaceae</taxon>
        <taxon>Pseudonocardia</taxon>
    </lineage>
</organism>
<dbReference type="RefSeq" id="WP_344721169.1">
    <property type="nucleotide sequence ID" value="NZ_BAAAUS010000007.1"/>
</dbReference>
<sequence>MRQAEIDSRKGGRLRRHRNSNTGPLPRFTPAYAPALGRAPMHALVRLPDCATETTGPITGFGPTSDSEHVLIHQHAGTPIGERIVVSGRVLDTSGRPITRNLVEIWQANSAGRYAAPADHYDGPLDPNFTGTGRCLTDTDGWYRFTTIMPGSHRSDHRCDAWRPPHIHFSVMGTTFNQRLITQMYFPGDPLLREDPIVQAAPEPQRSHLISRLDHAIGENGWARGYRFDIVLPDVPHPLPAHRPHTAPVSDTWQTPPQTIGPFFAPALLRSHWHNAAHDNDPIAIELTGTVYDGAGKPVPHTLIETWQPDPRGNSNGQFTRTSTGSTGHYRLRTARPRTNAATDAAPHIALSLFTSGLNDRVITRVYLADDPSGNATDPVLAALPADRRRTLLAHPERTDLTTRYRFDIALQGNEETVFFRV</sequence>
<keyword evidence="3 6" id="KW-0560">Oxidoreductase</keyword>
<dbReference type="Gene3D" id="2.60.130.10">
    <property type="entry name" value="Aromatic compound dioxygenase"/>
    <property type="match status" value="2"/>
</dbReference>
<comment type="caution">
    <text evidence="6">The sequence shown here is derived from an EMBL/GenBank/DDBJ whole genome shotgun (WGS) entry which is preliminary data.</text>
</comment>
<evidence type="ECO:0000256" key="3">
    <source>
        <dbReference type="ARBA" id="ARBA00023002"/>
    </source>
</evidence>
<gene>
    <name evidence="6" type="primary">pcaG</name>
    <name evidence="6" type="ORF">ACFSJD_08780</name>
</gene>
<dbReference type="InterPro" id="IPR000627">
    <property type="entry name" value="Intradiol_dOase_C"/>
</dbReference>
<accession>A0ABW4EPQ1</accession>
<dbReference type="PANTHER" id="PTHR33711:SF10">
    <property type="entry name" value="INTRADIOL RING-CLEAVAGE DIOXYGENASES DOMAIN-CONTAINING PROTEIN"/>
    <property type="match status" value="1"/>
</dbReference>
<dbReference type="Proteomes" id="UP001597114">
    <property type="component" value="Unassembled WGS sequence"/>
</dbReference>
<dbReference type="InterPro" id="IPR015889">
    <property type="entry name" value="Intradiol_dOase_core"/>
</dbReference>
<protein>
    <submittedName>
        <fullName evidence="6">Protocatechuate 3,4-dioxygenase subunit alpha</fullName>
        <ecNumber evidence="6">1.13.11.3</ecNumber>
    </submittedName>
</protein>
<dbReference type="Pfam" id="PF00775">
    <property type="entry name" value="Dioxygenase_C"/>
    <property type="match status" value="2"/>
</dbReference>
<dbReference type="NCBIfam" id="TIGR02423">
    <property type="entry name" value="protocat_alph"/>
    <property type="match status" value="1"/>
</dbReference>
<dbReference type="InterPro" id="IPR012786">
    <property type="entry name" value="Protocat_dOase_a"/>
</dbReference>
<comment type="similarity">
    <text evidence="1">Belongs to the intradiol ring-cleavage dioxygenase family.</text>
</comment>
<dbReference type="InterPro" id="IPR050770">
    <property type="entry name" value="Intradiol_RC_Dioxygenase"/>
</dbReference>
<dbReference type="EMBL" id="JBHUCO010000009">
    <property type="protein sequence ID" value="MFD1517579.1"/>
    <property type="molecule type" value="Genomic_DNA"/>
</dbReference>
<dbReference type="PROSITE" id="PS00083">
    <property type="entry name" value="INTRADIOL_DIOXYGENAS"/>
    <property type="match status" value="1"/>
</dbReference>
<feature type="domain" description="Intradiol ring-cleavage dioxygenases" evidence="5">
    <location>
        <begin position="86"/>
        <end position="114"/>
    </location>
</feature>
<dbReference type="SUPFAM" id="SSF49482">
    <property type="entry name" value="Aromatic compound dioxygenase"/>
    <property type="match status" value="2"/>
</dbReference>
<evidence type="ECO:0000256" key="4">
    <source>
        <dbReference type="SAM" id="MobiDB-lite"/>
    </source>
</evidence>
<feature type="compositionally biased region" description="Basic and acidic residues" evidence="4">
    <location>
        <begin position="1"/>
        <end position="10"/>
    </location>
</feature>
<evidence type="ECO:0000259" key="5">
    <source>
        <dbReference type="PROSITE" id="PS00083"/>
    </source>
</evidence>
<feature type="region of interest" description="Disordered" evidence="4">
    <location>
        <begin position="306"/>
        <end position="329"/>
    </location>
</feature>
<name>A0ABW4EPQ1_9PSEU</name>
<evidence type="ECO:0000313" key="6">
    <source>
        <dbReference type="EMBL" id="MFD1517579.1"/>
    </source>
</evidence>
<feature type="region of interest" description="Disordered" evidence="4">
    <location>
        <begin position="1"/>
        <end position="28"/>
    </location>
</feature>
<feature type="compositionally biased region" description="Polar residues" evidence="4">
    <location>
        <begin position="313"/>
        <end position="327"/>
    </location>
</feature>
<reference evidence="7" key="1">
    <citation type="journal article" date="2019" name="Int. J. Syst. Evol. Microbiol.">
        <title>The Global Catalogue of Microorganisms (GCM) 10K type strain sequencing project: providing services to taxonomists for standard genome sequencing and annotation.</title>
        <authorList>
            <consortium name="The Broad Institute Genomics Platform"/>
            <consortium name="The Broad Institute Genome Sequencing Center for Infectious Disease"/>
            <person name="Wu L."/>
            <person name="Ma J."/>
        </authorList>
    </citation>
    <scope>NUCLEOTIDE SEQUENCE [LARGE SCALE GENOMIC DNA]</scope>
    <source>
        <strain evidence="7">CCM 7043</strain>
    </source>
</reference>
<evidence type="ECO:0000256" key="2">
    <source>
        <dbReference type="ARBA" id="ARBA00022964"/>
    </source>
</evidence>
<evidence type="ECO:0000256" key="1">
    <source>
        <dbReference type="ARBA" id="ARBA00007825"/>
    </source>
</evidence>
<keyword evidence="7" id="KW-1185">Reference proteome</keyword>